<evidence type="ECO:0000313" key="10">
    <source>
        <dbReference type="Proteomes" id="UP000613208"/>
    </source>
</evidence>
<dbReference type="Proteomes" id="UP000613208">
    <property type="component" value="Unassembled WGS sequence"/>
</dbReference>
<feature type="transmembrane region" description="Helical" evidence="8">
    <location>
        <begin position="43"/>
        <end position="63"/>
    </location>
</feature>
<evidence type="ECO:0000256" key="7">
    <source>
        <dbReference type="RuleBase" id="RU362091"/>
    </source>
</evidence>
<dbReference type="InterPro" id="IPR001734">
    <property type="entry name" value="Na/solute_symporter"/>
</dbReference>
<reference evidence="9" key="1">
    <citation type="submission" date="2020-06" db="EMBL/GenBank/DDBJ databases">
        <title>Characterization of fructooligosaccharide metabolism and fructooligosaccharide-degrading enzymes in human commensal butyrate producers.</title>
        <authorList>
            <person name="Tanno H."/>
            <person name="Fujii T."/>
            <person name="Hirano K."/>
            <person name="Maeno S."/>
            <person name="Tonozuka T."/>
            <person name="Sakamoto M."/>
            <person name="Ohkuma M."/>
            <person name="Tochio T."/>
            <person name="Endo A."/>
        </authorList>
    </citation>
    <scope>NUCLEOTIDE SEQUENCE</scope>
    <source>
        <strain evidence="9">JCM 17466</strain>
    </source>
</reference>
<protein>
    <submittedName>
        <fullName evidence="9">Uncharacterized protein</fullName>
    </submittedName>
</protein>
<feature type="transmembrane region" description="Helical" evidence="8">
    <location>
        <begin position="181"/>
        <end position="199"/>
    </location>
</feature>
<gene>
    <name evidence="9" type="ORF">ANBU17_25350</name>
</gene>
<name>A0A916Q847_9FIRM</name>
<dbReference type="PANTHER" id="PTHR46154">
    <property type="match status" value="1"/>
</dbReference>
<feature type="transmembrane region" description="Helical" evidence="8">
    <location>
        <begin position="147"/>
        <end position="169"/>
    </location>
</feature>
<keyword evidence="4 8" id="KW-0812">Transmembrane</keyword>
<dbReference type="EMBL" id="BLYI01000059">
    <property type="protein sequence ID" value="GFO86188.1"/>
    <property type="molecule type" value="Genomic_DNA"/>
</dbReference>
<keyword evidence="3" id="KW-0813">Transport</keyword>
<evidence type="ECO:0000256" key="3">
    <source>
        <dbReference type="ARBA" id="ARBA00022448"/>
    </source>
</evidence>
<keyword evidence="6 8" id="KW-0472">Membrane</keyword>
<dbReference type="AlphaFoldDB" id="A0A916Q847"/>
<dbReference type="PANTHER" id="PTHR46154:SF4">
    <property type="entry name" value="UREA ACTIVE TRANSPORTER"/>
    <property type="match status" value="1"/>
</dbReference>
<feature type="transmembrane region" description="Helical" evidence="8">
    <location>
        <begin position="6"/>
        <end position="23"/>
    </location>
</feature>
<comment type="similarity">
    <text evidence="2 7">Belongs to the sodium:solute symporter (SSF) (TC 2.A.21) family.</text>
</comment>
<feature type="transmembrane region" description="Helical" evidence="8">
    <location>
        <begin position="117"/>
        <end position="135"/>
    </location>
</feature>
<evidence type="ECO:0000256" key="5">
    <source>
        <dbReference type="ARBA" id="ARBA00022989"/>
    </source>
</evidence>
<dbReference type="RefSeq" id="WP_201311856.1">
    <property type="nucleotide sequence ID" value="NZ_BLYI01000059.1"/>
</dbReference>
<evidence type="ECO:0000256" key="1">
    <source>
        <dbReference type="ARBA" id="ARBA00004141"/>
    </source>
</evidence>
<proteinExistence type="inferred from homology"/>
<comment type="subcellular location">
    <subcellularLocation>
        <location evidence="1">Membrane</location>
        <topology evidence="1">Multi-pass membrane protein</topology>
    </subcellularLocation>
</comment>
<dbReference type="PROSITE" id="PS50283">
    <property type="entry name" value="NA_SOLUT_SYMP_3"/>
    <property type="match status" value="1"/>
</dbReference>
<dbReference type="GO" id="GO:0005886">
    <property type="term" value="C:plasma membrane"/>
    <property type="evidence" value="ECO:0007669"/>
    <property type="project" value="TreeGrafter"/>
</dbReference>
<accession>A0A916Q847</accession>
<evidence type="ECO:0000256" key="6">
    <source>
        <dbReference type="ARBA" id="ARBA00023136"/>
    </source>
</evidence>
<dbReference type="Gene3D" id="1.20.1730.10">
    <property type="entry name" value="Sodium/glucose cotransporter"/>
    <property type="match status" value="1"/>
</dbReference>
<keyword evidence="10" id="KW-1185">Reference proteome</keyword>
<feature type="transmembrane region" description="Helical" evidence="8">
    <location>
        <begin position="75"/>
        <end position="96"/>
    </location>
</feature>
<keyword evidence="5 8" id="KW-1133">Transmembrane helix</keyword>
<sequence>MITGYIVMAVLAIVFLSISSIIANKFSGEGVDDFVAGGRKVPFGLVTSSVMVSWLWAITVIGSSEQGMVLGISGGLNYAVGSMLPFFIFIPLVLTLRKKMPKCTIFVEFIKVRYSAGLSRIFIIFALLLTLYILLSQGMGVGVVFHTIFGVPYKVAAAVPILIVAFYISKAGLKGSIVNDFIMFIIISIIMLITIPIILKHFGMNAIYNGMLDAATNQSNPNYNPDVLNLFSKSGRNYGLVCILYVWDRFFWIRDITPRQFPQQVPKNFFWHM</sequence>
<dbReference type="InterPro" id="IPR031155">
    <property type="entry name" value="DUR"/>
</dbReference>
<evidence type="ECO:0000256" key="8">
    <source>
        <dbReference type="SAM" id="Phobius"/>
    </source>
</evidence>
<dbReference type="GO" id="GO:0015204">
    <property type="term" value="F:urea transmembrane transporter activity"/>
    <property type="evidence" value="ECO:0007669"/>
    <property type="project" value="InterPro"/>
</dbReference>
<organism evidence="9 10">
    <name type="scientific">Anaerostipes butyraticus</name>
    <dbReference type="NCBI Taxonomy" id="645466"/>
    <lineage>
        <taxon>Bacteria</taxon>
        <taxon>Bacillati</taxon>
        <taxon>Bacillota</taxon>
        <taxon>Clostridia</taxon>
        <taxon>Lachnospirales</taxon>
        <taxon>Lachnospiraceae</taxon>
        <taxon>Anaerostipes</taxon>
    </lineage>
</organism>
<evidence type="ECO:0000313" key="9">
    <source>
        <dbReference type="EMBL" id="GFO86188.1"/>
    </source>
</evidence>
<evidence type="ECO:0000256" key="4">
    <source>
        <dbReference type="ARBA" id="ARBA00022692"/>
    </source>
</evidence>
<comment type="caution">
    <text evidence="9">The sequence shown here is derived from an EMBL/GenBank/DDBJ whole genome shotgun (WGS) entry which is preliminary data.</text>
</comment>
<dbReference type="InterPro" id="IPR038377">
    <property type="entry name" value="Na/Glc_symporter_sf"/>
</dbReference>
<evidence type="ECO:0000256" key="2">
    <source>
        <dbReference type="ARBA" id="ARBA00006434"/>
    </source>
</evidence>
<dbReference type="Pfam" id="PF00474">
    <property type="entry name" value="SSF"/>
    <property type="match status" value="1"/>
</dbReference>